<gene>
    <name evidence="18" type="primary">rcsC_7</name>
    <name evidence="18" type="ORF">SPSIL_031510</name>
</gene>
<dbReference type="CDD" id="cd16922">
    <property type="entry name" value="HATPase_EvgS-ArcB-TorS-like"/>
    <property type="match status" value="1"/>
</dbReference>
<keyword evidence="7" id="KW-0547">Nucleotide-binding</keyword>
<dbReference type="PROSITE" id="PS50110">
    <property type="entry name" value="RESPONSE_REGULATORY"/>
    <property type="match status" value="1"/>
</dbReference>
<dbReference type="Gene3D" id="1.10.287.130">
    <property type="match status" value="1"/>
</dbReference>
<feature type="domain" description="Response regulatory" evidence="15">
    <location>
        <begin position="798"/>
        <end position="916"/>
    </location>
</feature>
<feature type="domain" description="PAC" evidence="17">
    <location>
        <begin position="102"/>
        <end position="154"/>
    </location>
</feature>
<evidence type="ECO:0000256" key="12">
    <source>
        <dbReference type="ARBA" id="ARBA00023136"/>
    </source>
</evidence>
<dbReference type="Pfam" id="PF13426">
    <property type="entry name" value="PAS_9"/>
    <property type="match status" value="2"/>
</dbReference>
<dbReference type="GO" id="GO:0004673">
    <property type="term" value="F:protein histidine kinase activity"/>
    <property type="evidence" value="ECO:0007669"/>
    <property type="project" value="UniProtKB-EC"/>
</dbReference>
<evidence type="ECO:0000259" key="16">
    <source>
        <dbReference type="PROSITE" id="PS50112"/>
    </source>
</evidence>
<dbReference type="Pfam" id="PF08447">
    <property type="entry name" value="PAS_3"/>
    <property type="match status" value="1"/>
</dbReference>
<dbReference type="InterPro" id="IPR000700">
    <property type="entry name" value="PAS-assoc_C"/>
</dbReference>
<dbReference type="PROSITE" id="PS50109">
    <property type="entry name" value="HIS_KIN"/>
    <property type="match status" value="1"/>
</dbReference>
<dbReference type="Pfam" id="PF00989">
    <property type="entry name" value="PAS"/>
    <property type="match status" value="1"/>
</dbReference>
<dbReference type="InterPro" id="IPR035965">
    <property type="entry name" value="PAS-like_dom_sf"/>
</dbReference>
<dbReference type="CDD" id="cd17546">
    <property type="entry name" value="REC_hyHK_CKI1_RcsC-like"/>
    <property type="match status" value="1"/>
</dbReference>
<evidence type="ECO:0000256" key="11">
    <source>
        <dbReference type="ARBA" id="ARBA00023012"/>
    </source>
</evidence>
<dbReference type="SMART" id="SM00388">
    <property type="entry name" value="HisKA"/>
    <property type="match status" value="1"/>
</dbReference>
<proteinExistence type="predicted"/>
<keyword evidence="5 13" id="KW-0597">Phosphoprotein</keyword>
<dbReference type="InterPro" id="IPR036641">
    <property type="entry name" value="HPT_dom_sf"/>
</dbReference>
<dbReference type="SUPFAM" id="SSF47226">
    <property type="entry name" value="Histidine-containing phosphotransfer domain, HPT domain"/>
    <property type="match status" value="1"/>
</dbReference>
<dbReference type="InterPro" id="IPR036097">
    <property type="entry name" value="HisK_dim/P_sf"/>
</dbReference>
<dbReference type="Gene3D" id="3.40.50.2300">
    <property type="match status" value="1"/>
</dbReference>
<dbReference type="SUPFAM" id="SSF55785">
    <property type="entry name" value="PYP-like sensor domain (PAS domain)"/>
    <property type="match status" value="4"/>
</dbReference>
<dbReference type="SMART" id="SM00091">
    <property type="entry name" value="PAS"/>
    <property type="match status" value="4"/>
</dbReference>
<keyword evidence="19" id="KW-1185">Reference proteome</keyword>
<dbReference type="InterPro" id="IPR000014">
    <property type="entry name" value="PAS"/>
</dbReference>
<keyword evidence="4" id="KW-1003">Cell membrane</keyword>
<dbReference type="Proteomes" id="UP000216752">
    <property type="component" value="Chromosome"/>
</dbReference>
<keyword evidence="11" id="KW-0902">Two-component regulatory system</keyword>
<evidence type="ECO:0000256" key="6">
    <source>
        <dbReference type="ARBA" id="ARBA00022692"/>
    </source>
</evidence>
<dbReference type="InterPro" id="IPR004358">
    <property type="entry name" value="Sig_transdc_His_kin-like_C"/>
</dbReference>
<dbReference type="Pfam" id="PF02518">
    <property type="entry name" value="HATPase_c"/>
    <property type="match status" value="1"/>
</dbReference>
<dbReference type="InterPro" id="IPR005467">
    <property type="entry name" value="His_kinase_dom"/>
</dbReference>
<evidence type="ECO:0000313" key="18">
    <source>
        <dbReference type="EMBL" id="XFO66980.1"/>
    </source>
</evidence>
<keyword evidence="12" id="KW-0472">Membrane</keyword>
<dbReference type="Pfam" id="PF00512">
    <property type="entry name" value="HisKA"/>
    <property type="match status" value="1"/>
</dbReference>
<evidence type="ECO:0000256" key="5">
    <source>
        <dbReference type="ARBA" id="ARBA00022553"/>
    </source>
</evidence>
<evidence type="ECO:0000256" key="4">
    <source>
        <dbReference type="ARBA" id="ARBA00022475"/>
    </source>
</evidence>
<evidence type="ECO:0000256" key="1">
    <source>
        <dbReference type="ARBA" id="ARBA00000085"/>
    </source>
</evidence>
<feature type="domain" description="Histidine kinase" evidence="14">
    <location>
        <begin position="558"/>
        <end position="779"/>
    </location>
</feature>
<evidence type="ECO:0000256" key="10">
    <source>
        <dbReference type="ARBA" id="ARBA00022989"/>
    </source>
</evidence>
<dbReference type="SMART" id="SM00086">
    <property type="entry name" value="PAC"/>
    <property type="match status" value="4"/>
</dbReference>
<evidence type="ECO:0000256" key="13">
    <source>
        <dbReference type="PROSITE-ProRule" id="PRU00169"/>
    </source>
</evidence>
<organism evidence="18 19">
    <name type="scientific">Sporomusa silvacetica DSM 10669</name>
    <dbReference type="NCBI Taxonomy" id="1123289"/>
    <lineage>
        <taxon>Bacteria</taxon>
        <taxon>Bacillati</taxon>
        <taxon>Bacillota</taxon>
        <taxon>Negativicutes</taxon>
        <taxon>Selenomonadales</taxon>
        <taxon>Sporomusaceae</taxon>
        <taxon>Sporomusa</taxon>
    </lineage>
</organism>
<comment type="catalytic activity">
    <reaction evidence="1">
        <text>ATP + protein L-histidine = ADP + protein N-phospho-L-histidine.</text>
        <dbReference type="EC" id="2.7.13.3"/>
    </reaction>
</comment>
<keyword evidence="10" id="KW-1133">Transmembrane helix</keyword>
<dbReference type="PRINTS" id="PR00344">
    <property type="entry name" value="BCTRLSENSOR"/>
</dbReference>
<feature type="domain" description="PAS" evidence="16">
    <location>
        <begin position="24"/>
        <end position="97"/>
    </location>
</feature>
<dbReference type="InterPro" id="IPR013767">
    <property type="entry name" value="PAS_fold"/>
</dbReference>
<dbReference type="EMBL" id="CP155573">
    <property type="protein sequence ID" value="XFO66980.1"/>
    <property type="molecule type" value="Genomic_DNA"/>
</dbReference>
<dbReference type="PANTHER" id="PTHR45339:SF1">
    <property type="entry name" value="HYBRID SIGNAL TRANSDUCTION HISTIDINE KINASE J"/>
    <property type="match status" value="1"/>
</dbReference>
<dbReference type="SMART" id="SM00387">
    <property type="entry name" value="HATPase_c"/>
    <property type="match status" value="1"/>
</dbReference>
<evidence type="ECO:0000259" key="17">
    <source>
        <dbReference type="PROSITE" id="PS50113"/>
    </source>
</evidence>
<dbReference type="InterPro" id="IPR013655">
    <property type="entry name" value="PAS_fold_3"/>
</dbReference>
<dbReference type="InterPro" id="IPR003661">
    <property type="entry name" value="HisK_dim/P_dom"/>
</dbReference>
<dbReference type="Pfam" id="PF00072">
    <property type="entry name" value="Response_reg"/>
    <property type="match status" value="1"/>
</dbReference>
<dbReference type="InterPro" id="IPR001789">
    <property type="entry name" value="Sig_transdc_resp-reg_receiver"/>
</dbReference>
<name>A0ABZ3IMU8_9FIRM</name>
<evidence type="ECO:0000256" key="8">
    <source>
        <dbReference type="ARBA" id="ARBA00022777"/>
    </source>
</evidence>
<dbReference type="PANTHER" id="PTHR45339">
    <property type="entry name" value="HYBRID SIGNAL TRANSDUCTION HISTIDINE KINASE J"/>
    <property type="match status" value="1"/>
</dbReference>
<dbReference type="CDD" id="cd00130">
    <property type="entry name" value="PAS"/>
    <property type="match status" value="4"/>
</dbReference>
<evidence type="ECO:0000256" key="7">
    <source>
        <dbReference type="ARBA" id="ARBA00022741"/>
    </source>
</evidence>
<dbReference type="SUPFAM" id="SSF47384">
    <property type="entry name" value="Homodimeric domain of signal transducing histidine kinase"/>
    <property type="match status" value="1"/>
</dbReference>
<dbReference type="InterPro" id="IPR001610">
    <property type="entry name" value="PAC"/>
</dbReference>
<evidence type="ECO:0000256" key="3">
    <source>
        <dbReference type="ARBA" id="ARBA00012438"/>
    </source>
</evidence>
<keyword evidence="9" id="KW-0067">ATP-binding</keyword>
<dbReference type="EC" id="2.7.13.3" evidence="3"/>
<dbReference type="SUPFAM" id="SSF52172">
    <property type="entry name" value="CheY-like"/>
    <property type="match status" value="1"/>
</dbReference>
<dbReference type="Gene3D" id="3.30.565.10">
    <property type="entry name" value="Histidine kinase-like ATPase, C-terminal domain"/>
    <property type="match status" value="1"/>
</dbReference>
<feature type="domain" description="PAS" evidence="16">
    <location>
        <begin position="419"/>
        <end position="462"/>
    </location>
</feature>
<evidence type="ECO:0000313" key="19">
    <source>
        <dbReference type="Proteomes" id="UP000216752"/>
    </source>
</evidence>
<dbReference type="InterPro" id="IPR003594">
    <property type="entry name" value="HATPase_dom"/>
</dbReference>
<keyword evidence="18" id="KW-0808">Transferase</keyword>
<dbReference type="CDD" id="cd00082">
    <property type="entry name" value="HisKA"/>
    <property type="match status" value="1"/>
</dbReference>
<protein>
    <recommendedName>
        <fullName evidence="3">histidine kinase</fullName>
        <ecNumber evidence="3">2.7.13.3</ecNumber>
    </recommendedName>
</protein>
<feature type="modified residue" description="4-aspartylphosphate" evidence="13">
    <location>
        <position position="847"/>
    </location>
</feature>
<sequence>MCVVAENLSFSIIENQIAGDRLMNTHFMAGMLASIGDGVIAVDTAEKIIFMNEAAERITEWSRTKAMGQPFGAVFSLYSAKNREPLLSPTTQVLQMHTAMGLQNESVIIMKDGTAKYLSASCTPIKQTGEKIDGVVMVFRDITRYKMLEKKIESEEDNLRMIFNSAPVGMYTVDETEKIVEVNDAALKMFGGDRIKVVGKSFGNAFGCECSLENEKGCGHGTSCQYCEFRRATSLAFEGLPASGIECNKTIINEGKKVVFWFRASAAPIIVDGTIRVVVALVDITDQKEKEISIIKTRDFYLRIFESFPTIIWRNNISSETESINENWYILTGQATEHALGHGWLDRLHPDDKKKYIDSNLGLQDKAVLEESEIRVLDRNGQYRWLYRVCKMYYNMHGIPEGYIGMGIDITDRKIAEEGLNRYKVLSEQAQDIITFIDMDGRIIEANEASVKAYGYSREELLKLTIFDLCEKDKEAFMKCQMAIADRKGVFFEAVHKRKNGEFFPVEINSQGTVIGERKVLLNIIRDISERKLVEEELKGAKDKAEAANKTKSEFLANMSHEIRTPINGITGMIDLTLMTELASDQKENLTVAKSCAHQLLGIVNDILDFSKMEAGKLSLEVVSFKFRDLIAEIVKAYSYRAGSKGLELNYTLSADVPDIVSGDQNRLRQILNNLLDNAIKFTENGEVSLSIKRTGGNAETFDLTFAVRDTGIGIASGEMNKLFKTFSQVDGSITRKYGGTGLGLVISKQLVEMMGGKMWVESVKDQGSAFYFTITLKAGTIDDRPKLKFVKPLIPLNLLLVEDDAINRVVTGRMVRKMGYQIDAAENGVEALMLWRKKHYNIILMDIQMPEMDGIETTKHIREEEAHTGKHTPIIALTAHALLGDKERFLAAGMDEYIAKPMRFEELINKIELFSPQNKCMNPADIIRSLQINENGDVVLACEADAVNAESSALMEIVKLLEQCSGDEKGLGLMEESAHKIKKIATQIGLDELKSMAFKAELAARRGNLRETLAHLENIRQLCEFRKR</sequence>
<accession>A0ABZ3IMU8</accession>
<dbReference type="InterPro" id="IPR036890">
    <property type="entry name" value="HATPase_C_sf"/>
</dbReference>
<dbReference type="InterPro" id="IPR011006">
    <property type="entry name" value="CheY-like_superfamily"/>
</dbReference>
<dbReference type="NCBIfam" id="TIGR00229">
    <property type="entry name" value="sensory_box"/>
    <property type="match status" value="4"/>
</dbReference>
<evidence type="ECO:0000259" key="14">
    <source>
        <dbReference type="PROSITE" id="PS50109"/>
    </source>
</evidence>
<dbReference type="SUPFAM" id="SSF55874">
    <property type="entry name" value="ATPase domain of HSP90 chaperone/DNA topoisomerase II/histidine kinase"/>
    <property type="match status" value="1"/>
</dbReference>
<dbReference type="PROSITE" id="PS50113">
    <property type="entry name" value="PAC"/>
    <property type="match status" value="2"/>
</dbReference>
<feature type="domain" description="PAS" evidence="16">
    <location>
        <begin position="155"/>
        <end position="201"/>
    </location>
</feature>
<reference evidence="18" key="1">
    <citation type="submission" date="2024-05" db="EMBL/GenBank/DDBJ databases">
        <title>Isolation and characterization of Sporomusa carbonis sp. nov., a carboxydotrophic hydrogenogen in the genus of Sporomusa isolated from a charcoal burning pile.</title>
        <authorList>
            <person name="Boeer T."/>
            <person name="Rosenbaum F."/>
            <person name="Eysell L."/>
            <person name="Mueller V."/>
            <person name="Daniel R."/>
            <person name="Poehlein A."/>
        </authorList>
    </citation>
    <scope>NUCLEOTIDE SEQUENCE [LARGE SCALE GENOMIC DNA]</scope>
    <source>
        <strain evidence="18">DSM 10669</strain>
    </source>
</reference>
<dbReference type="Gene3D" id="3.30.450.20">
    <property type="entry name" value="PAS domain"/>
    <property type="match status" value="4"/>
</dbReference>
<dbReference type="PROSITE" id="PS50112">
    <property type="entry name" value="PAS"/>
    <property type="match status" value="3"/>
</dbReference>
<evidence type="ECO:0000256" key="2">
    <source>
        <dbReference type="ARBA" id="ARBA00004651"/>
    </source>
</evidence>
<keyword evidence="8 18" id="KW-0418">Kinase</keyword>
<comment type="subcellular location">
    <subcellularLocation>
        <location evidence="2">Cell membrane</location>
        <topology evidence="2">Multi-pass membrane protein</topology>
    </subcellularLocation>
</comment>
<evidence type="ECO:0000256" key="9">
    <source>
        <dbReference type="ARBA" id="ARBA00022840"/>
    </source>
</evidence>
<evidence type="ECO:0000259" key="15">
    <source>
        <dbReference type="PROSITE" id="PS50110"/>
    </source>
</evidence>
<keyword evidence="6" id="KW-0812">Transmembrane</keyword>
<feature type="domain" description="PAC" evidence="17">
    <location>
        <begin position="370"/>
        <end position="422"/>
    </location>
</feature>
<dbReference type="SMART" id="SM00448">
    <property type="entry name" value="REC"/>
    <property type="match status" value="1"/>
</dbReference>